<name>A0A4C1ZG37_EUMVA</name>
<dbReference type="Proteomes" id="UP000299102">
    <property type="component" value="Unassembled WGS sequence"/>
</dbReference>
<keyword evidence="3" id="KW-1185">Reference proteome</keyword>
<dbReference type="EMBL" id="BGZK01001814">
    <property type="protein sequence ID" value="GBP86758.1"/>
    <property type="molecule type" value="Genomic_DNA"/>
</dbReference>
<comment type="caution">
    <text evidence="2">The sequence shown here is derived from an EMBL/GenBank/DDBJ whole genome shotgun (WGS) entry which is preliminary data.</text>
</comment>
<evidence type="ECO:0000313" key="2">
    <source>
        <dbReference type="EMBL" id="GBP86758.1"/>
    </source>
</evidence>
<feature type="region of interest" description="Disordered" evidence="1">
    <location>
        <begin position="94"/>
        <end position="113"/>
    </location>
</feature>
<sequence>MFWNLEDSETQLAYFTISKPFDCDRESLIGKLRHYGGIGRVLDLLKSYLFELQNSEGRDFKADEPVLLYLTPQIVSLLSGGHSIVGLYHEPHSTDAAVGRRRRRPSLTQIGED</sequence>
<accession>A0A4C1ZG37</accession>
<evidence type="ECO:0000313" key="3">
    <source>
        <dbReference type="Proteomes" id="UP000299102"/>
    </source>
</evidence>
<reference evidence="2 3" key="1">
    <citation type="journal article" date="2019" name="Commun. Biol.">
        <title>The bagworm genome reveals a unique fibroin gene that provides high tensile strength.</title>
        <authorList>
            <person name="Kono N."/>
            <person name="Nakamura H."/>
            <person name="Ohtoshi R."/>
            <person name="Tomita M."/>
            <person name="Numata K."/>
            <person name="Arakawa K."/>
        </authorList>
    </citation>
    <scope>NUCLEOTIDE SEQUENCE [LARGE SCALE GENOMIC DNA]</scope>
</reference>
<evidence type="ECO:0000256" key="1">
    <source>
        <dbReference type="SAM" id="MobiDB-lite"/>
    </source>
</evidence>
<proteinExistence type="predicted"/>
<protein>
    <submittedName>
        <fullName evidence="2">Uncharacterized protein</fullName>
    </submittedName>
</protein>
<dbReference type="AlphaFoldDB" id="A0A4C1ZG37"/>
<organism evidence="2 3">
    <name type="scientific">Eumeta variegata</name>
    <name type="common">Bagworm moth</name>
    <name type="synonym">Eumeta japonica</name>
    <dbReference type="NCBI Taxonomy" id="151549"/>
    <lineage>
        <taxon>Eukaryota</taxon>
        <taxon>Metazoa</taxon>
        <taxon>Ecdysozoa</taxon>
        <taxon>Arthropoda</taxon>
        <taxon>Hexapoda</taxon>
        <taxon>Insecta</taxon>
        <taxon>Pterygota</taxon>
        <taxon>Neoptera</taxon>
        <taxon>Endopterygota</taxon>
        <taxon>Lepidoptera</taxon>
        <taxon>Glossata</taxon>
        <taxon>Ditrysia</taxon>
        <taxon>Tineoidea</taxon>
        <taxon>Psychidae</taxon>
        <taxon>Oiketicinae</taxon>
        <taxon>Eumeta</taxon>
    </lineage>
</organism>
<gene>
    <name evidence="2" type="ORF">EVAR_62223_1</name>
</gene>